<dbReference type="EMBL" id="KZ825836">
    <property type="protein sequence ID" value="PYH96559.1"/>
    <property type="molecule type" value="Genomic_DNA"/>
</dbReference>
<dbReference type="PANTHER" id="PTHR31306:SF8">
    <property type="entry name" value="GLYCOSYLTRANSFERASE FAMILY 34 PROTEIN"/>
    <property type="match status" value="1"/>
</dbReference>
<comment type="similarity">
    <text evidence="1">Belongs to the glycosyltransferase 34 family.</text>
</comment>
<dbReference type="STRING" id="1448320.A0A319DGV9"/>
<keyword evidence="2" id="KW-0328">Glycosyltransferase</keyword>
<evidence type="ECO:0000256" key="4">
    <source>
        <dbReference type="SAM" id="Phobius"/>
    </source>
</evidence>
<evidence type="ECO:0000313" key="6">
    <source>
        <dbReference type="Proteomes" id="UP000247810"/>
    </source>
</evidence>
<dbReference type="GO" id="GO:0006487">
    <property type="term" value="P:protein N-linked glycosylation"/>
    <property type="evidence" value="ECO:0007669"/>
    <property type="project" value="TreeGrafter"/>
</dbReference>
<feature type="transmembrane region" description="Helical" evidence="4">
    <location>
        <begin position="20"/>
        <end position="38"/>
    </location>
</feature>
<evidence type="ECO:0008006" key="7">
    <source>
        <dbReference type="Google" id="ProtNLM"/>
    </source>
</evidence>
<sequence>MSFSPHRWSQRTRVRISFQVALAFTGLFWLLIFFSHYGRDSHVANATSAPIIRKVRMVYGNNSVYYRALKTHEDHSRRFGYPMTVLHKPLLEGAWSKTAILLRALIEELEKPEAQQVRWLFWVDGDTVLMNPNMPLETFLPPPELSHTHLMLTEDWNGMNNGVFFIRVHQ</sequence>
<evidence type="ECO:0000256" key="1">
    <source>
        <dbReference type="ARBA" id="ARBA00005664"/>
    </source>
</evidence>
<reference evidence="5 6" key="1">
    <citation type="submission" date="2018-02" db="EMBL/GenBank/DDBJ databases">
        <title>The genomes of Aspergillus section Nigri reveals drivers in fungal speciation.</title>
        <authorList>
            <consortium name="DOE Joint Genome Institute"/>
            <person name="Vesth T.C."/>
            <person name="Nybo J."/>
            <person name="Theobald S."/>
            <person name="Brandl J."/>
            <person name="Frisvad J.C."/>
            <person name="Nielsen K.F."/>
            <person name="Lyhne E.K."/>
            <person name="Kogle M.E."/>
            <person name="Kuo A."/>
            <person name="Riley R."/>
            <person name="Clum A."/>
            <person name="Nolan M."/>
            <person name="Lipzen A."/>
            <person name="Salamov A."/>
            <person name="Henrissat B."/>
            <person name="Wiebenga A."/>
            <person name="De vries R.P."/>
            <person name="Grigoriev I.V."/>
            <person name="Mortensen U.H."/>
            <person name="Andersen M.R."/>
            <person name="Baker S.E."/>
        </authorList>
    </citation>
    <scope>NUCLEOTIDE SEQUENCE [LARGE SCALE GENOMIC DNA]</scope>
    <source>
        <strain evidence="5 6">CBS 707.79</strain>
    </source>
</reference>
<keyword evidence="4" id="KW-0472">Membrane</keyword>
<evidence type="ECO:0000256" key="2">
    <source>
        <dbReference type="ARBA" id="ARBA00022676"/>
    </source>
</evidence>
<keyword evidence="6" id="KW-1185">Reference proteome</keyword>
<dbReference type="GO" id="GO:0000139">
    <property type="term" value="C:Golgi membrane"/>
    <property type="evidence" value="ECO:0007669"/>
    <property type="project" value="TreeGrafter"/>
</dbReference>
<dbReference type="Gene3D" id="3.90.550.10">
    <property type="entry name" value="Spore Coat Polysaccharide Biosynthesis Protein SpsA, Chain A"/>
    <property type="match status" value="1"/>
</dbReference>
<accession>A0A319DGV9</accession>
<dbReference type="OrthoDB" id="407658at2759"/>
<proteinExistence type="inferred from homology"/>
<keyword evidence="4" id="KW-0812">Transmembrane</keyword>
<organism evidence="5 6">
    <name type="scientific">Aspergillus ellipticus CBS 707.79</name>
    <dbReference type="NCBI Taxonomy" id="1448320"/>
    <lineage>
        <taxon>Eukaryota</taxon>
        <taxon>Fungi</taxon>
        <taxon>Dikarya</taxon>
        <taxon>Ascomycota</taxon>
        <taxon>Pezizomycotina</taxon>
        <taxon>Eurotiomycetes</taxon>
        <taxon>Eurotiomycetidae</taxon>
        <taxon>Eurotiales</taxon>
        <taxon>Aspergillaceae</taxon>
        <taxon>Aspergillus</taxon>
        <taxon>Aspergillus subgen. Circumdati</taxon>
    </lineage>
</organism>
<evidence type="ECO:0000256" key="3">
    <source>
        <dbReference type="ARBA" id="ARBA00022679"/>
    </source>
</evidence>
<dbReference type="VEuPathDB" id="FungiDB:BO71DRAFT_417747"/>
<dbReference type="AlphaFoldDB" id="A0A319DGV9"/>
<protein>
    <recommendedName>
        <fullName evidence="7">Galactosyl transferase GMA12/MNN10 family protein</fullName>
    </recommendedName>
</protein>
<dbReference type="Proteomes" id="UP000247810">
    <property type="component" value="Unassembled WGS sequence"/>
</dbReference>
<dbReference type="GO" id="GO:0016757">
    <property type="term" value="F:glycosyltransferase activity"/>
    <property type="evidence" value="ECO:0007669"/>
    <property type="project" value="UniProtKB-KW"/>
</dbReference>
<keyword evidence="4" id="KW-1133">Transmembrane helix</keyword>
<dbReference type="InterPro" id="IPR029044">
    <property type="entry name" value="Nucleotide-diphossugar_trans"/>
</dbReference>
<name>A0A319DGV9_9EURO</name>
<gene>
    <name evidence="5" type="ORF">BO71DRAFT_417747</name>
</gene>
<dbReference type="Pfam" id="PF05637">
    <property type="entry name" value="Glyco_transf_34"/>
    <property type="match status" value="1"/>
</dbReference>
<keyword evidence="3" id="KW-0808">Transferase</keyword>
<dbReference type="InterPro" id="IPR008630">
    <property type="entry name" value="Glyco_trans_34"/>
</dbReference>
<evidence type="ECO:0000313" key="5">
    <source>
        <dbReference type="EMBL" id="PYH96559.1"/>
    </source>
</evidence>
<dbReference type="PANTHER" id="PTHR31306">
    <property type="entry name" value="ALPHA-1,6-MANNOSYLTRANSFERASE MNN11-RELATED"/>
    <property type="match status" value="1"/>
</dbReference>